<keyword evidence="4" id="KW-1185">Reference proteome</keyword>
<sequence length="143" mass="14808">MPQLLRNLTGLLFMRQGLAANSSGGWGQGRQLSALGSEGRRQPNGISPAAPGKHCLNTDTVGKALAGVSFVVGAVSTAAAPGQGQGVQVDTQLLQIREPGLFAACCVILVALLGDVEQTPSHPAALAVDVRWFKTDLTSNIYD</sequence>
<feature type="non-terminal residue" evidence="3">
    <location>
        <position position="143"/>
    </location>
</feature>
<evidence type="ECO:0000313" key="4">
    <source>
        <dbReference type="Proteomes" id="UP000649617"/>
    </source>
</evidence>
<comment type="caution">
    <text evidence="3">The sequence shown here is derived from an EMBL/GenBank/DDBJ whole genome shotgun (WGS) entry which is preliminary data.</text>
</comment>
<protein>
    <submittedName>
        <fullName evidence="3">Uncharacterized protein</fullName>
    </submittedName>
</protein>
<evidence type="ECO:0000256" key="1">
    <source>
        <dbReference type="SAM" id="MobiDB-lite"/>
    </source>
</evidence>
<dbReference type="Proteomes" id="UP000649617">
    <property type="component" value="Unassembled WGS sequence"/>
</dbReference>
<keyword evidence="2" id="KW-0732">Signal</keyword>
<evidence type="ECO:0000256" key="2">
    <source>
        <dbReference type="SAM" id="SignalP"/>
    </source>
</evidence>
<evidence type="ECO:0000313" key="3">
    <source>
        <dbReference type="EMBL" id="CAE7529091.1"/>
    </source>
</evidence>
<accession>A0A812TJ72</accession>
<dbReference type="EMBL" id="CAJNIZ010031224">
    <property type="protein sequence ID" value="CAE7529091.1"/>
    <property type="molecule type" value="Genomic_DNA"/>
</dbReference>
<reference evidence="3" key="1">
    <citation type="submission" date="2021-02" db="EMBL/GenBank/DDBJ databases">
        <authorList>
            <person name="Dougan E. K."/>
            <person name="Rhodes N."/>
            <person name="Thang M."/>
            <person name="Chan C."/>
        </authorList>
    </citation>
    <scope>NUCLEOTIDE SEQUENCE</scope>
</reference>
<feature type="signal peptide" evidence="2">
    <location>
        <begin position="1"/>
        <end position="19"/>
    </location>
</feature>
<proteinExistence type="predicted"/>
<dbReference type="AlphaFoldDB" id="A0A812TJ72"/>
<feature type="region of interest" description="Disordered" evidence="1">
    <location>
        <begin position="21"/>
        <end position="50"/>
    </location>
</feature>
<name>A0A812TJ72_SYMPI</name>
<feature type="chain" id="PRO_5032865290" evidence="2">
    <location>
        <begin position="20"/>
        <end position="143"/>
    </location>
</feature>
<organism evidence="3 4">
    <name type="scientific">Symbiodinium pilosum</name>
    <name type="common">Dinoflagellate</name>
    <dbReference type="NCBI Taxonomy" id="2952"/>
    <lineage>
        <taxon>Eukaryota</taxon>
        <taxon>Sar</taxon>
        <taxon>Alveolata</taxon>
        <taxon>Dinophyceae</taxon>
        <taxon>Suessiales</taxon>
        <taxon>Symbiodiniaceae</taxon>
        <taxon>Symbiodinium</taxon>
    </lineage>
</organism>
<gene>
    <name evidence="3" type="ORF">SPIL2461_LOCUS13917</name>
</gene>